<keyword evidence="5" id="KW-0378">Hydrolase</keyword>
<evidence type="ECO:0000256" key="4">
    <source>
        <dbReference type="ARBA" id="ARBA00022692"/>
    </source>
</evidence>
<evidence type="ECO:0000256" key="5">
    <source>
        <dbReference type="ARBA" id="ARBA00022801"/>
    </source>
</evidence>
<keyword evidence="7 8" id="KW-0472">Membrane</keyword>
<dbReference type="InterPro" id="IPR006741">
    <property type="entry name" value="AgrB"/>
</dbReference>
<sequence length="177" mass="19934">MVERLAFRLAHWLKSEVPDHPYSEARLQFGFHLFLNTVFTLLVATILGLLFGNYRETMQVLFAFGLLRSISGGYHFQSAAVCIVVSAGVAALLPFIELTNFYINTFNIVNMVLTIIFSPSRIEEQTRIPSKYFPVLKIGSTVLVASNFLFQSQLLAITWFIQVLSLIRLPRKGGETG</sequence>
<feature type="transmembrane region" description="Helical" evidence="8">
    <location>
        <begin position="138"/>
        <end position="161"/>
    </location>
</feature>
<evidence type="ECO:0000313" key="9">
    <source>
        <dbReference type="EMBL" id="AGA56695.1"/>
    </source>
</evidence>
<keyword evidence="3" id="KW-0645">Protease</keyword>
<name>L0EBZ4_THECK</name>
<feature type="transmembrane region" description="Helical" evidence="8">
    <location>
        <begin position="29"/>
        <end position="52"/>
    </location>
</feature>
<protein>
    <submittedName>
        <fullName evidence="9">Post-translational modification of quorum-sensing peptide protein</fullName>
    </submittedName>
</protein>
<dbReference type="Proteomes" id="UP000010795">
    <property type="component" value="Chromosome"/>
</dbReference>
<dbReference type="GO" id="GO:0008233">
    <property type="term" value="F:peptidase activity"/>
    <property type="evidence" value="ECO:0007669"/>
    <property type="project" value="UniProtKB-KW"/>
</dbReference>
<organism evidence="9 10">
    <name type="scientific">Thermobacillus composti (strain DSM 18247 / JCM 13945 / KWC4)</name>
    <dbReference type="NCBI Taxonomy" id="717605"/>
    <lineage>
        <taxon>Bacteria</taxon>
        <taxon>Bacillati</taxon>
        <taxon>Bacillota</taxon>
        <taxon>Bacilli</taxon>
        <taxon>Bacillales</taxon>
        <taxon>Paenibacillaceae</taxon>
        <taxon>Thermobacillus</taxon>
    </lineage>
</organism>
<keyword evidence="10" id="KW-1185">Reference proteome</keyword>
<dbReference type="RefSeq" id="WP_015253459.1">
    <property type="nucleotide sequence ID" value="NC_019897.1"/>
</dbReference>
<evidence type="ECO:0000256" key="3">
    <source>
        <dbReference type="ARBA" id="ARBA00022670"/>
    </source>
</evidence>
<reference evidence="10" key="1">
    <citation type="submission" date="2012-01" db="EMBL/GenBank/DDBJ databases">
        <title>Complete sequence of chromosome of Thermobacillus composti KWC4.</title>
        <authorList>
            <person name="Lucas S."/>
            <person name="Han J."/>
            <person name="Lapidus A."/>
            <person name="Cheng J.-F."/>
            <person name="Goodwin L."/>
            <person name="Pitluck S."/>
            <person name="Peters L."/>
            <person name="Ovchinnikova G."/>
            <person name="Teshima H."/>
            <person name="Detter J.C."/>
            <person name="Han C."/>
            <person name="Tapia R."/>
            <person name="Land M."/>
            <person name="Hauser L."/>
            <person name="Kyrpides N."/>
            <person name="Ivanova N."/>
            <person name="Pagani I."/>
            <person name="Anderson I."/>
            <person name="Woyke T."/>
        </authorList>
    </citation>
    <scope>NUCLEOTIDE SEQUENCE [LARGE SCALE GENOMIC DNA]</scope>
    <source>
        <strain evidence="10">DSM 18247 / JCM 13945 / KWC4</strain>
    </source>
</reference>
<evidence type="ECO:0000256" key="6">
    <source>
        <dbReference type="ARBA" id="ARBA00022989"/>
    </source>
</evidence>
<dbReference type="SMART" id="SM00793">
    <property type="entry name" value="AgrB"/>
    <property type="match status" value="1"/>
</dbReference>
<accession>L0EBZ4</accession>
<dbReference type="OrthoDB" id="2666767at2"/>
<feature type="transmembrane region" description="Helical" evidence="8">
    <location>
        <begin position="73"/>
        <end position="95"/>
    </location>
</feature>
<dbReference type="STRING" id="717605.Theco_0479"/>
<dbReference type="GO" id="GO:0016020">
    <property type="term" value="C:membrane"/>
    <property type="evidence" value="ECO:0007669"/>
    <property type="project" value="InterPro"/>
</dbReference>
<dbReference type="KEGG" id="tco:Theco_0479"/>
<proteinExistence type="predicted"/>
<evidence type="ECO:0000256" key="1">
    <source>
        <dbReference type="ARBA" id="ARBA00022475"/>
    </source>
</evidence>
<dbReference type="EMBL" id="CP003255">
    <property type="protein sequence ID" value="AGA56695.1"/>
    <property type="molecule type" value="Genomic_DNA"/>
</dbReference>
<dbReference type="eggNOG" id="COG4512">
    <property type="taxonomic scope" value="Bacteria"/>
</dbReference>
<gene>
    <name evidence="9" type="ordered locus">Theco_0479</name>
</gene>
<dbReference type="HOGENOM" id="CLU_119880_0_0_9"/>
<evidence type="ECO:0000313" key="10">
    <source>
        <dbReference type="Proteomes" id="UP000010795"/>
    </source>
</evidence>
<keyword evidence="4 8" id="KW-0812">Transmembrane</keyword>
<evidence type="ECO:0000256" key="7">
    <source>
        <dbReference type="ARBA" id="ARBA00023136"/>
    </source>
</evidence>
<keyword evidence="1" id="KW-1003">Cell membrane</keyword>
<dbReference type="Pfam" id="PF04647">
    <property type="entry name" value="AgrB"/>
    <property type="match status" value="1"/>
</dbReference>
<evidence type="ECO:0000256" key="2">
    <source>
        <dbReference type="ARBA" id="ARBA00022654"/>
    </source>
</evidence>
<dbReference type="AlphaFoldDB" id="L0EBZ4"/>
<dbReference type="GO" id="GO:0006508">
    <property type="term" value="P:proteolysis"/>
    <property type="evidence" value="ECO:0007669"/>
    <property type="project" value="UniProtKB-KW"/>
</dbReference>
<dbReference type="GO" id="GO:0009372">
    <property type="term" value="P:quorum sensing"/>
    <property type="evidence" value="ECO:0007669"/>
    <property type="project" value="UniProtKB-KW"/>
</dbReference>
<evidence type="ECO:0000256" key="8">
    <source>
        <dbReference type="SAM" id="Phobius"/>
    </source>
</evidence>
<keyword evidence="2" id="KW-0673">Quorum sensing</keyword>
<keyword evidence="6 8" id="KW-1133">Transmembrane helix</keyword>
<feature type="transmembrane region" description="Helical" evidence="8">
    <location>
        <begin position="101"/>
        <end position="117"/>
    </location>
</feature>